<proteinExistence type="predicted"/>
<evidence type="ECO:0000313" key="2">
    <source>
        <dbReference type="Proteomes" id="UP000221857"/>
    </source>
</evidence>
<evidence type="ECO:0000313" key="1">
    <source>
        <dbReference type="EMBL" id="ALN97188.1"/>
    </source>
</evidence>
<keyword evidence="2" id="KW-1185">Reference proteome</keyword>
<protein>
    <submittedName>
        <fullName evidence="1">Uncharacterized protein</fullName>
    </submittedName>
</protein>
<organism evidence="1 2">
    <name type="scientific">Flavobacterium phage FpV4</name>
    <dbReference type="NCBI Taxonomy" id="1740108"/>
    <lineage>
        <taxon>Viruses</taxon>
        <taxon>Duplodnaviria</taxon>
        <taxon>Heunggongvirae</taxon>
        <taxon>Uroviricota</taxon>
        <taxon>Caudoviricetes</taxon>
        <taxon>Fipvunavirus</taxon>
        <taxon>Fipvunavirus Fpv4</taxon>
    </lineage>
</organism>
<accession>A0A141HR77</accession>
<reference evidence="1 2" key="1">
    <citation type="journal article" date="2016" name="PLoS ONE">
        <title>Comparative Genome Analysis Provides Insights into the Pathogenicity of Flavobacterium psychrophilum.</title>
        <authorList>
            <person name="Castillo D."/>
            <person name="Christiansen R.H."/>
            <person name="Dalsgaard I."/>
            <person name="Madsen L."/>
            <person name="Espejo R."/>
            <person name="Middelboe M."/>
        </authorList>
    </citation>
    <scope>NUCLEOTIDE SEQUENCE [LARGE SCALE GENOMIC DNA]</scope>
</reference>
<dbReference type="Proteomes" id="UP000221857">
    <property type="component" value="Segment"/>
</dbReference>
<dbReference type="GeneID" id="40069648"/>
<sequence>MSTTNTNIKFYTIAEFKERVALSSEKAQVVKNPNTGKLFLSIGSTNYKCQQDIDGSKEMKVLVDGDDFDNACLTNIKASADNVVFTL</sequence>
<dbReference type="RefSeq" id="YP_009594131.1">
    <property type="nucleotide sequence ID" value="NC_041872.1"/>
</dbReference>
<dbReference type="EMBL" id="KT876724">
    <property type="protein sequence ID" value="ALN97188.1"/>
    <property type="molecule type" value="Genomic_DNA"/>
</dbReference>
<dbReference type="KEGG" id="vg:40069648"/>
<name>A0A141HR77_9CAUD</name>